<reference evidence="1" key="1">
    <citation type="submission" date="2020-05" db="EMBL/GenBank/DDBJ databases">
        <title>Large-scale comparative analyses of tick genomes elucidate their genetic diversity and vector capacities.</title>
        <authorList>
            <person name="Jia N."/>
            <person name="Wang J."/>
            <person name="Shi W."/>
            <person name="Du L."/>
            <person name="Sun Y."/>
            <person name="Zhan W."/>
            <person name="Jiang J."/>
            <person name="Wang Q."/>
            <person name="Zhang B."/>
            <person name="Ji P."/>
            <person name="Sakyi L.B."/>
            <person name="Cui X."/>
            <person name="Yuan T."/>
            <person name="Jiang B."/>
            <person name="Yang W."/>
            <person name="Lam T.T.-Y."/>
            <person name="Chang Q."/>
            <person name="Ding S."/>
            <person name="Wang X."/>
            <person name="Zhu J."/>
            <person name="Ruan X."/>
            <person name="Zhao L."/>
            <person name="Wei J."/>
            <person name="Que T."/>
            <person name="Du C."/>
            <person name="Cheng J."/>
            <person name="Dai P."/>
            <person name="Han X."/>
            <person name="Huang E."/>
            <person name="Gao Y."/>
            <person name="Liu J."/>
            <person name="Shao H."/>
            <person name="Ye R."/>
            <person name="Li L."/>
            <person name="Wei W."/>
            <person name="Wang X."/>
            <person name="Wang C."/>
            <person name="Yang T."/>
            <person name="Huo Q."/>
            <person name="Li W."/>
            <person name="Guo W."/>
            <person name="Chen H."/>
            <person name="Zhou L."/>
            <person name="Ni X."/>
            <person name="Tian J."/>
            <person name="Zhou Y."/>
            <person name="Sheng Y."/>
            <person name="Liu T."/>
            <person name="Pan Y."/>
            <person name="Xia L."/>
            <person name="Li J."/>
            <person name="Zhao F."/>
            <person name="Cao W."/>
        </authorList>
    </citation>
    <scope>NUCLEOTIDE SEQUENCE</scope>
    <source>
        <strain evidence="1">Dsil-2018</strain>
    </source>
</reference>
<sequence length="345" mass="37722">MDCPDHSASRPRHIPGSTGHKSYVITGGLGGFGLELAEWMVNRGCRKLLLTSRSGVRTGYQRLCLHRWQKAGANVITRQIDASVEDGARRIIEEATSMGPVGGIFILAVLLRDGFLENQTAEAFETVFKIKIDGTRYLDQLSRGMCPELDHFVAFSSLSAGYGNVGQTNYGYANSAMERICELRAARGLPGLAIQWGAIADVGAFHEIMGDDATIAGTTPQRISSCITLMDQFLHQSHPVVSSCVKADLSTEGDNNKCDLVEVIARILGFKDKASLNHAICFSELGMDSLMAVEVRQAIERHICLTLSTQEIRQLTINELQKLRESSQSQLDSINTAYGQLTKNV</sequence>
<dbReference type="EMBL" id="CM023472">
    <property type="protein sequence ID" value="KAH7959412.1"/>
    <property type="molecule type" value="Genomic_DNA"/>
</dbReference>
<protein>
    <submittedName>
        <fullName evidence="1">Uncharacterized protein</fullName>
    </submittedName>
</protein>
<proteinExistence type="predicted"/>
<dbReference type="Proteomes" id="UP000821865">
    <property type="component" value="Chromosome 3"/>
</dbReference>
<comment type="caution">
    <text evidence="1">The sequence shown here is derived from an EMBL/GenBank/DDBJ whole genome shotgun (WGS) entry which is preliminary data.</text>
</comment>
<evidence type="ECO:0000313" key="2">
    <source>
        <dbReference type="Proteomes" id="UP000821865"/>
    </source>
</evidence>
<name>A0ACB8D4B3_DERSI</name>
<accession>A0ACB8D4B3</accession>
<gene>
    <name evidence="1" type="ORF">HPB49_010964</name>
</gene>
<evidence type="ECO:0000313" key="1">
    <source>
        <dbReference type="EMBL" id="KAH7959412.1"/>
    </source>
</evidence>
<organism evidence="1 2">
    <name type="scientific">Dermacentor silvarum</name>
    <name type="common">Tick</name>
    <dbReference type="NCBI Taxonomy" id="543639"/>
    <lineage>
        <taxon>Eukaryota</taxon>
        <taxon>Metazoa</taxon>
        <taxon>Ecdysozoa</taxon>
        <taxon>Arthropoda</taxon>
        <taxon>Chelicerata</taxon>
        <taxon>Arachnida</taxon>
        <taxon>Acari</taxon>
        <taxon>Parasitiformes</taxon>
        <taxon>Ixodida</taxon>
        <taxon>Ixodoidea</taxon>
        <taxon>Ixodidae</taxon>
        <taxon>Rhipicephalinae</taxon>
        <taxon>Dermacentor</taxon>
    </lineage>
</organism>
<keyword evidence="2" id="KW-1185">Reference proteome</keyword>